<comment type="caution">
    <text evidence="6">The sequence shown here is derived from an EMBL/GenBank/DDBJ whole genome shotgun (WGS) entry which is preliminary data.</text>
</comment>
<dbReference type="AlphaFoldDB" id="A0A2W2BE20"/>
<evidence type="ECO:0000259" key="5">
    <source>
        <dbReference type="PROSITE" id="PS50263"/>
    </source>
</evidence>
<dbReference type="InterPro" id="IPR036526">
    <property type="entry name" value="C-N_Hydrolase_sf"/>
</dbReference>
<dbReference type="PROSITE" id="PS01227">
    <property type="entry name" value="UPF0012"/>
    <property type="match status" value="1"/>
</dbReference>
<accession>A0A2W2BE20</accession>
<dbReference type="EMBL" id="POTW01000017">
    <property type="protein sequence ID" value="PZF84242.1"/>
    <property type="molecule type" value="Genomic_DNA"/>
</dbReference>
<dbReference type="PANTHER" id="PTHR43674:SF16">
    <property type="entry name" value="CARBON-NITROGEN FAMILY, PUTATIVE (AFU_ORTHOLOGUE AFUA_5G02350)-RELATED"/>
    <property type="match status" value="1"/>
</dbReference>
<dbReference type="PANTHER" id="PTHR43674">
    <property type="entry name" value="NITRILASE C965.09-RELATED"/>
    <property type="match status" value="1"/>
</dbReference>
<feature type="chain" id="PRO_5039430524" evidence="4">
    <location>
        <begin position="23"/>
        <end position="270"/>
    </location>
</feature>
<comment type="similarity">
    <text evidence="1">Belongs to the carbon-nitrogen hydrolase superfamily. NIT1/NIT2 family.</text>
</comment>
<proteinExistence type="inferred from homology"/>
<name>A0A2W2BE20_9ACTN</name>
<dbReference type="InterPro" id="IPR050345">
    <property type="entry name" value="Aliph_Amidase/BUP"/>
</dbReference>
<feature type="active site" description="Proton acceptor" evidence="3">
    <location>
        <position position="43"/>
    </location>
</feature>
<reference evidence="6 7" key="1">
    <citation type="submission" date="2018-01" db="EMBL/GenBank/DDBJ databases">
        <title>Draft genome sequence of Jiangella sp. GTF31.</title>
        <authorList>
            <person name="Sahin N."/>
            <person name="Ay H."/>
            <person name="Saygin H."/>
        </authorList>
    </citation>
    <scope>NUCLEOTIDE SEQUENCE [LARGE SCALE GENOMIC DNA]</scope>
    <source>
        <strain evidence="6 7">GTF31</strain>
    </source>
</reference>
<dbReference type="GO" id="GO:0016811">
    <property type="term" value="F:hydrolase activity, acting on carbon-nitrogen (but not peptide) bonds, in linear amides"/>
    <property type="evidence" value="ECO:0007669"/>
    <property type="project" value="TreeGrafter"/>
</dbReference>
<organism evidence="6 7">
    <name type="scientific">Jiangella anatolica</name>
    <dbReference type="NCBI Taxonomy" id="2670374"/>
    <lineage>
        <taxon>Bacteria</taxon>
        <taxon>Bacillati</taxon>
        <taxon>Actinomycetota</taxon>
        <taxon>Actinomycetes</taxon>
        <taxon>Jiangellales</taxon>
        <taxon>Jiangellaceae</taxon>
        <taxon>Jiangella</taxon>
    </lineage>
</organism>
<evidence type="ECO:0000256" key="2">
    <source>
        <dbReference type="ARBA" id="ARBA00022801"/>
    </source>
</evidence>
<sequence length="270" mass="27529">MPVTVACAQVAPVLGAVASNLAAMTTAAHSAAASGAELIVFPECAVTGYPFSRADAAEVAAPADGPVAASLAALAAALGVHLAAGVIESAGDDLYDALSLFGPDGARLATYRKAHLFSTERTVYAPGSAPVVVDTAVGRLGLTVCYDLIFPEYVRALVDAGATMIVNATNWITDPWQTGMGWDGSMVRSLARTRALENGVPVVMSCLAGSGGGFTSIGHSTVAAPTGRVLAALDASEGVAVAEVTTDDADTRRWSEIATYRADRRPELYG</sequence>
<dbReference type="GO" id="GO:0000257">
    <property type="term" value="F:nitrilase activity"/>
    <property type="evidence" value="ECO:0007669"/>
    <property type="project" value="UniProtKB-ARBA"/>
</dbReference>
<gene>
    <name evidence="6" type="ORF">C1I92_09355</name>
</gene>
<keyword evidence="4" id="KW-0732">Signal</keyword>
<evidence type="ECO:0000256" key="1">
    <source>
        <dbReference type="ARBA" id="ARBA00010613"/>
    </source>
</evidence>
<evidence type="ECO:0000256" key="4">
    <source>
        <dbReference type="SAM" id="SignalP"/>
    </source>
</evidence>
<dbReference type="InterPro" id="IPR001110">
    <property type="entry name" value="UPF0012_CS"/>
</dbReference>
<feature type="signal peptide" evidence="4">
    <location>
        <begin position="1"/>
        <end position="22"/>
    </location>
</feature>
<dbReference type="InterPro" id="IPR000132">
    <property type="entry name" value="Nitrilase/CN_hydratase_CS"/>
</dbReference>
<dbReference type="Pfam" id="PF00795">
    <property type="entry name" value="CN_hydrolase"/>
    <property type="match status" value="1"/>
</dbReference>
<keyword evidence="2" id="KW-0378">Hydrolase</keyword>
<dbReference type="CDD" id="cd07197">
    <property type="entry name" value="nitrilase"/>
    <property type="match status" value="1"/>
</dbReference>
<evidence type="ECO:0000313" key="6">
    <source>
        <dbReference type="EMBL" id="PZF84242.1"/>
    </source>
</evidence>
<keyword evidence="7" id="KW-1185">Reference proteome</keyword>
<evidence type="ECO:0000256" key="3">
    <source>
        <dbReference type="PROSITE-ProRule" id="PRU10139"/>
    </source>
</evidence>
<dbReference type="Gene3D" id="3.60.110.10">
    <property type="entry name" value="Carbon-nitrogen hydrolase"/>
    <property type="match status" value="1"/>
</dbReference>
<dbReference type="Proteomes" id="UP000248764">
    <property type="component" value="Unassembled WGS sequence"/>
</dbReference>
<dbReference type="InterPro" id="IPR003010">
    <property type="entry name" value="C-N_Hydrolase"/>
</dbReference>
<evidence type="ECO:0000313" key="7">
    <source>
        <dbReference type="Proteomes" id="UP000248764"/>
    </source>
</evidence>
<dbReference type="PROSITE" id="PS50263">
    <property type="entry name" value="CN_HYDROLASE"/>
    <property type="match status" value="1"/>
</dbReference>
<dbReference type="RefSeq" id="WP_111254398.1">
    <property type="nucleotide sequence ID" value="NZ_POTW01000017.1"/>
</dbReference>
<dbReference type="SUPFAM" id="SSF56317">
    <property type="entry name" value="Carbon-nitrogen hydrolase"/>
    <property type="match status" value="1"/>
</dbReference>
<feature type="domain" description="CN hydrolase" evidence="5">
    <location>
        <begin position="3"/>
        <end position="246"/>
    </location>
</feature>
<protein>
    <submittedName>
        <fullName evidence="6">Hydratase</fullName>
    </submittedName>
</protein>
<dbReference type="PROSITE" id="PS00920">
    <property type="entry name" value="NITRIL_CHT_1"/>
    <property type="match status" value="1"/>
</dbReference>